<sequence>MLSNVSYSELYENNDSNEFLPFQKIPSDFMYILESNVFSLDSNNKKNTLDLEVDRWGEFACWAHFFIGPNFKKKFRNYCHHLWYKIEHAYLSAKDQNKTLEHNIHEILQQNPQDKLNIAEDMTKRVIESDRNSNEDDNEDEQVPKYLPPKLGS</sequence>
<proteinExistence type="predicted"/>
<evidence type="ECO:0000313" key="3">
    <source>
        <dbReference type="Proteomes" id="UP000789759"/>
    </source>
</evidence>
<accession>A0A9N9DT71</accession>
<comment type="caution">
    <text evidence="2">The sequence shown here is derived from an EMBL/GenBank/DDBJ whole genome shotgun (WGS) entry which is preliminary data.</text>
</comment>
<dbReference type="OrthoDB" id="2442370at2759"/>
<dbReference type="AlphaFoldDB" id="A0A9N9DT71"/>
<feature type="region of interest" description="Disordered" evidence="1">
    <location>
        <begin position="124"/>
        <end position="153"/>
    </location>
</feature>
<protein>
    <submittedName>
        <fullName evidence="2">17923_t:CDS:1</fullName>
    </submittedName>
</protein>
<gene>
    <name evidence="2" type="ORF">CPELLU_LOCUS9356</name>
</gene>
<dbReference type="EMBL" id="CAJVQA010007099">
    <property type="protein sequence ID" value="CAG8651492.1"/>
    <property type="molecule type" value="Genomic_DNA"/>
</dbReference>
<reference evidence="2" key="1">
    <citation type="submission" date="2021-06" db="EMBL/GenBank/DDBJ databases">
        <authorList>
            <person name="Kallberg Y."/>
            <person name="Tangrot J."/>
            <person name="Rosling A."/>
        </authorList>
    </citation>
    <scope>NUCLEOTIDE SEQUENCE</scope>
    <source>
        <strain evidence="2">FL966</strain>
    </source>
</reference>
<evidence type="ECO:0000256" key="1">
    <source>
        <dbReference type="SAM" id="MobiDB-lite"/>
    </source>
</evidence>
<name>A0A9N9DT71_9GLOM</name>
<evidence type="ECO:0000313" key="2">
    <source>
        <dbReference type="EMBL" id="CAG8651492.1"/>
    </source>
</evidence>
<keyword evidence="3" id="KW-1185">Reference proteome</keyword>
<organism evidence="2 3">
    <name type="scientific">Cetraspora pellucida</name>
    <dbReference type="NCBI Taxonomy" id="1433469"/>
    <lineage>
        <taxon>Eukaryota</taxon>
        <taxon>Fungi</taxon>
        <taxon>Fungi incertae sedis</taxon>
        <taxon>Mucoromycota</taxon>
        <taxon>Glomeromycotina</taxon>
        <taxon>Glomeromycetes</taxon>
        <taxon>Diversisporales</taxon>
        <taxon>Gigasporaceae</taxon>
        <taxon>Cetraspora</taxon>
    </lineage>
</organism>
<feature type="compositionally biased region" description="Basic and acidic residues" evidence="1">
    <location>
        <begin position="124"/>
        <end position="134"/>
    </location>
</feature>
<dbReference type="Proteomes" id="UP000789759">
    <property type="component" value="Unassembled WGS sequence"/>
</dbReference>